<reference evidence="1" key="1">
    <citation type="journal article" date="2014" name="Front. Microbiol.">
        <title>High frequency of phylogenetically diverse reductive dehalogenase-homologous genes in deep subseafloor sedimentary metagenomes.</title>
        <authorList>
            <person name="Kawai M."/>
            <person name="Futagami T."/>
            <person name="Toyoda A."/>
            <person name="Takaki Y."/>
            <person name="Nishi S."/>
            <person name="Hori S."/>
            <person name="Arai W."/>
            <person name="Tsubouchi T."/>
            <person name="Morono Y."/>
            <person name="Uchiyama I."/>
            <person name="Ito T."/>
            <person name="Fujiyama A."/>
            <person name="Inagaki F."/>
            <person name="Takami H."/>
        </authorList>
    </citation>
    <scope>NUCLEOTIDE SEQUENCE</scope>
    <source>
        <strain evidence="1">Expedition CK06-06</strain>
    </source>
</reference>
<dbReference type="EMBL" id="BARS01051317">
    <property type="protein sequence ID" value="GAG44208.1"/>
    <property type="molecule type" value="Genomic_DNA"/>
</dbReference>
<feature type="non-terminal residue" evidence="1">
    <location>
        <position position="236"/>
    </location>
</feature>
<dbReference type="AlphaFoldDB" id="X0Y680"/>
<sequence length="236" mass="25885">LDLFWAVREPPPSHYQRTIALLGPGGLRWNPRDTLPPRDFREPSATWAWPVGTYVQDSHYVETVPGTPPGVYDLNLTLFELETLVAMRVLEAGGQPGPPMLSLGQITVTRPRRSPDPAELTAQHRLNTDLGSLVLLGVSLDRTEAAPGDLFLVTLFWLAAEDPEIDLIARLALIAADGSSAATFDLPPTTASHPTSTWQAGDLWRGQHLLYFPAATFDGDYTWRLTLLPPGQSTDL</sequence>
<proteinExistence type="predicted"/>
<protein>
    <submittedName>
        <fullName evidence="1">Uncharacterized protein</fullName>
    </submittedName>
</protein>
<organism evidence="1">
    <name type="scientific">marine sediment metagenome</name>
    <dbReference type="NCBI Taxonomy" id="412755"/>
    <lineage>
        <taxon>unclassified sequences</taxon>
        <taxon>metagenomes</taxon>
        <taxon>ecological metagenomes</taxon>
    </lineage>
</organism>
<gene>
    <name evidence="1" type="ORF">S01H1_76464</name>
</gene>
<accession>X0Y680</accession>
<feature type="non-terminal residue" evidence="1">
    <location>
        <position position="1"/>
    </location>
</feature>
<comment type="caution">
    <text evidence="1">The sequence shown here is derived from an EMBL/GenBank/DDBJ whole genome shotgun (WGS) entry which is preliminary data.</text>
</comment>
<evidence type="ECO:0000313" key="1">
    <source>
        <dbReference type="EMBL" id="GAG44208.1"/>
    </source>
</evidence>
<name>X0Y680_9ZZZZ</name>